<keyword evidence="2" id="KW-1185">Reference proteome</keyword>
<evidence type="ECO:0000313" key="1">
    <source>
        <dbReference type="EMBL" id="TDX83319.1"/>
    </source>
</evidence>
<organism evidence="1 2">
    <name type="scientific">Epilithonimonas xixisoli</name>
    <dbReference type="NCBI Taxonomy" id="1476462"/>
    <lineage>
        <taxon>Bacteria</taxon>
        <taxon>Pseudomonadati</taxon>
        <taxon>Bacteroidota</taxon>
        <taxon>Flavobacteriia</taxon>
        <taxon>Flavobacteriales</taxon>
        <taxon>Weeksellaceae</taxon>
        <taxon>Chryseobacterium group</taxon>
        <taxon>Epilithonimonas</taxon>
    </lineage>
</organism>
<comment type="caution">
    <text evidence="1">The sequence shown here is derived from an EMBL/GenBank/DDBJ whole genome shotgun (WGS) entry which is preliminary data.</text>
</comment>
<dbReference type="EMBL" id="SOEO01000003">
    <property type="protein sequence ID" value="TDX83319.1"/>
    <property type="molecule type" value="Genomic_DNA"/>
</dbReference>
<name>A0A4R8IDX9_9FLAO</name>
<accession>A0A4R8IDX9</accession>
<dbReference type="Proteomes" id="UP000295313">
    <property type="component" value="Unassembled WGS sequence"/>
</dbReference>
<proteinExistence type="predicted"/>
<gene>
    <name evidence="1" type="ORF">B0I22_3399</name>
</gene>
<sequence length="165" mass="19067">METLFSRAFVLLIICLFQNIYAQESEIVKILNQNLKEDLEIKAEYNHFDDTLRIIKPYAIANGILSIEIESKKGNIHYVEKREVPISEIDAVEKDINVIFSANNDAVKITTTYLKKLYDEKDGTETSSLFFTGIRLQRQNKFLGESLQKAFEKAGYKIELGSWYD</sequence>
<evidence type="ECO:0000313" key="2">
    <source>
        <dbReference type="Proteomes" id="UP000295313"/>
    </source>
</evidence>
<reference evidence="1 2" key="1">
    <citation type="submission" date="2019-03" db="EMBL/GenBank/DDBJ databases">
        <title>Genomic Encyclopedia of Type Strains, Phase III (KMG-III): the genomes of soil and plant-associated and newly described type strains.</title>
        <authorList>
            <person name="Whitman W."/>
        </authorList>
    </citation>
    <scope>NUCLEOTIDE SEQUENCE [LARGE SCALE GENOMIC DNA]</scope>
    <source>
        <strain evidence="1 2">CGMCC 1.12802</strain>
    </source>
</reference>
<protein>
    <submittedName>
        <fullName evidence="1">Uncharacterized protein</fullName>
    </submittedName>
</protein>
<dbReference type="AlphaFoldDB" id="A0A4R8IDX9"/>
<dbReference type="RefSeq" id="WP_133946516.1">
    <property type="nucleotide sequence ID" value="NZ_SOEO01000003.1"/>
</dbReference>
<dbReference type="OrthoDB" id="1364336at2"/>